<comment type="caution">
    <text evidence="1">The sequence shown here is derived from an EMBL/GenBank/DDBJ whole genome shotgun (WGS) entry which is preliminary data.</text>
</comment>
<proteinExistence type="predicted"/>
<evidence type="ECO:0000313" key="2">
    <source>
        <dbReference type="Proteomes" id="UP001205560"/>
    </source>
</evidence>
<evidence type="ECO:0000313" key="1">
    <source>
        <dbReference type="EMBL" id="MCS0590709.1"/>
    </source>
</evidence>
<keyword evidence="2" id="KW-1185">Reference proteome</keyword>
<organism evidence="1 2">
    <name type="scientific">Massilia norwichensis</name>
    <dbReference type="NCBI Taxonomy" id="1442366"/>
    <lineage>
        <taxon>Bacteria</taxon>
        <taxon>Pseudomonadati</taxon>
        <taxon>Pseudomonadota</taxon>
        <taxon>Betaproteobacteria</taxon>
        <taxon>Burkholderiales</taxon>
        <taxon>Oxalobacteraceae</taxon>
        <taxon>Telluria group</taxon>
        <taxon>Massilia</taxon>
    </lineage>
</organism>
<reference evidence="1 2" key="1">
    <citation type="submission" date="2022-08" db="EMBL/GenBank/DDBJ databases">
        <title>Reclassification of Massilia species as members of the genera Telluria, Duganella, Pseudoduganella, Mokoshia gen. nov. and Zemynaea gen. nov. using orthogonal and non-orthogonal genome-based approaches.</title>
        <authorList>
            <person name="Bowman J.P."/>
        </authorList>
    </citation>
    <scope>NUCLEOTIDE SEQUENCE [LARGE SCALE GENOMIC DNA]</scope>
    <source>
        <strain evidence="1 2">LMG 28164</strain>
    </source>
</reference>
<sequence length="192" mass="21786">MMQKNIRPIYSSPWLGRSFKLTENSLAWGRYVITDSALVAADKEKGSYCAFSIKEADPAQLGLVFEHLIHVYCPNSFPDFLRETQALATYCYAREHMRALLSGGCAPDDYYRASIAIVGAFDEALSAVFESSIPLHGLNRVTYIRYRQKLHGMHLTIFSDDQQTYDVAFTSDLVLASIRLADDWNPIWPQFT</sequence>
<protein>
    <submittedName>
        <fullName evidence="1">Uncharacterized protein</fullName>
    </submittedName>
</protein>
<accession>A0ABT2A945</accession>
<dbReference type="Proteomes" id="UP001205560">
    <property type="component" value="Unassembled WGS sequence"/>
</dbReference>
<dbReference type="RefSeq" id="WP_258846486.1">
    <property type="nucleotide sequence ID" value="NZ_JANUGX010000019.1"/>
</dbReference>
<dbReference type="EMBL" id="JANUGX010000019">
    <property type="protein sequence ID" value="MCS0590709.1"/>
    <property type="molecule type" value="Genomic_DNA"/>
</dbReference>
<name>A0ABT2A945_9BURK</name>
<gene>
    <name evidence="1" type="ORF">NX782_16060</name>
</gene>